<dbReference type="Proteomes" id="UP000271587">
    <property type="component" value="Chromosome"/>
</dbReference>
<keyword evidence="2" id="KW-0472">Membrane</keyword>
<evidence type="ECO:0000313" key="3">
    <source>
        <dbReference type="EMBL" id="AZA10682.1"/>
    </source>
</evidence>
<keyword evidence="4" id="KW-1185">Reference proteome</keyword>
<protein>
    <submittedName>
        <fullName evidence="3">Uncharacterized protein</fullName>
    </submittedName>
</protein>
<dbReference type="KEGG" id="cgk:CGERO_01740"/>
<evidence type="ECO:0000256" key="1">
    <source>
        <dbReference type="SAM" id="MobiDB-lite"/>
    </source>
</evidence>
<proteinExistence type="predicted"/>
<accession>A0A3G6IYA5</accession>
<dbReference type="RefSeq" id="WP_245998857.1">
    <property type="nucleotide sequence ID" value="NZ_CP033897.1"/>
</dbReference>
<sequence>MDRRRNAPDRLPEKYYQRRRAAAAIVLVIVVLLLIWLMSSLGGKNDPTPAAHTSTSTSSSSVKNSSSEESSSEASSAEPSSEEPSAQVAPAKDTCGVEDLQIVAKTNRPDYPAGEQPVFYLTVTNPTAVDCDVDLDQEPLRFEVYDLGTNQRVWSDIDCNRPVAQGRQVFQAGQQRSFEAAWSRTESAPDECTDRPQVAPGSYYLHTVIGPNPSQPVTFNLA</sequence>
<keyword evidence="2" id="KW-0812">Transmembrane</keyword>
<evidence type="ECO:0000256" key="2">
    <source>
        <dbReference type="SAM" id="Phobius"/>
    </source>
</evidence>
<feature type="region of interest" description="Disordered" evidence="1">
    <location>
        <begin position="45"/>
        <end position="93"/>
    </location>
</feature>
<gene>
    <name evidence="3" type="ORF">CGERO_01740</name>
</gene>
<name>A0A3G6IYA5_9CORY</name>
<dbReference type="AlphaFoldDB" id="A0A3G6IYA5"/>
<feature type="transmembrane region" description="Helical" evidence="2">
    <location>
        <begin position="21"/>
        <end position="39"/>
    </location>
</feature>
<feature type="compositionally biased region" description="Low complexity" evidence="1">
    <location>
        <begin position="47"/>
        <end position="85"/>
    </location>
</feature>
<dbReference type="EMBL" id="CP033897">
    <property type="protein sequence ID" value="AZA10682.1"/>
    <property type="molecule type" value="Genomic_DNA"/>
</dbReference>
<reference evidence="3 4" key="1">
    <citation type="submission" date="2018-11" db="EMBL/GenBank/DDBJ databases">
        <authorList>
            <person name="Kleinhagauer T."/>
            <person name="Glaeser S.P."/>
            <person name="Spergser J."/>
            <person name="Ruckert C."/>
            <person name="Kaempfer P."/>
            <person name="Busse H.-J."/>
        </authorList>
    </citation>
    <scope>NUCLEOTIDE SEQUENCE [LARGE SCALE GENOMIC DNA]</scope>
    <source>
        <strain evidence="3 4">W8</strain>
    </source>
</reference>
<organism evidence="3 4">
    <name type="scientific">Corynebacterium gerontici</name>
    <dbReference type="NCBI Taxonomy" id="2079234"/>
    <lineage>
        <taxon>Bacteria</taxon>
        <taxon>Bacillati</taxon>
        <taxon>Actinomycetota</taxon>
        <taxon>Actinomycetes</taxon>
        <taxon>Mycobacteriales</taxon>
        <taxon>Corynebacteriaceae</taxon>
        <taxon>Corynebacterium</taxon>
    </lineage>
</organism>
<evidence type="ECO:0000313" key="4">
    <source>
        <dbReference type="Proteomes" id="UP000271587"/>
    </source>
</evidence>
<keyword evidence="2" id="KW-1133">Transmembrane helix</keyword>